<proteinExistence type="predicted"/>
<dbReference type="InterPro" id="IPR012902">
    <property type="entry name" value="N_methyl_site"/>
</dbReference>
<dbReference type="Proteomes" id="UP000239477">
    <property type="component" value="Chromosome"/>
</dbReference>
<feature type="domain" description="Type 4 secretion system PilS N-terminal" evidence="2">
    <location>
        <begin position="117"/>
        <end position="204"/>
    </location>
</feature>
<reference evidence="3 4" key="1">
    <citation type="submission" date="2017-09" db="EMBL/GenBank/DDBJ databases">
        <title>Genomic, metabolic, and phenotypic characteristics of bacterial isolates from the natural microbiome of the model nematode Caenorhabditis elegans.</title>
        <authorList>
            <person name="Zimmermann J."/>
            <person name="Obeng N."/>
            <person name="Yang W."/>
            <person name="Obeng O."/>
            <person name="Kissoyan K."/>
            <person name="Pees B."/>
            <person name="Dirksen P."/>
            <person name="Hoppner M."/>
            <person name="Franke A."/>
            <person name="Rosenstiel P."/>
            <person name="Leippe M."/>
            <person name="Dierking K."/>
            <person name="Kaleta C."/>
            <person name="Schulenburg H."/>
        </authorList>
    </citation>
    <scope>NUCLEOTIDE SEQUENCE [LARGE SCALE GENOMIC DNA]</scope>
    <source>
        <strain evidence="3 4">MYb73</strain>
    </source>
</reference>
<dbReference type="NCBIfam" id="TIGR02532">
    <property type="entry name" value="IV_pilin_GFxxxE"/>
    <property type="match status" value="1"/>
</dbReference>
<keyword evidence="1" id="KW-1133">Transmembrane helix</keyword>
<keyword evidence="4" id="KW-1185">Reference proteome</keyword>
<dbReference type="AlphaFoldDB" id="A0A2S0I5E3"/>
<evidence type="ECO:0000256" key="1">
    <source>
        <dbReference type="SAM" id="Phobius"/>
    </source>
</evidence>
<name>A0A2S0I5E3_9BURK</name>
<dbReference type="InterPro" id="IPR045584">
    <property type="entry name" value="Pilin-like"/>
</dbReference>
<evidence type="ECO:0000313" key="4">
    <source>
        <dbReference type="Proteomes" id="UP000239477"/>
    </source>
</evidence>
<dbReference type="OrthoDB" id="8683788at2"/>
<dbReference type="EMBL" id="CP023270">
    <property type="protein sequence ID" value="AVJ27235.1"/>
    <property type="molecule type" value="Genomic_DNA"/>
</dbReference>
<dbReference type="Pfam" id="PF08805">
    <property type="entry name" value="PilS"/>
    <property type="match status" value="1"/>
</dbReference>
<keyword evidence="1" id="KW-0812">Transmembrane</keyword>
<feature type="transmembrane region" description="Helical" evidence="1">
    <location>
        <begin position="21"/>
        <end position="45"/>
    </location>
</feature>
<dbReference type="RefSeq" id="WP_105238140.1">
    <property type="nucleotide sequence ID" value="NZ_CP023270.1"/>
</dbReference>
<sequence length="205" mass="20469">MKALSLSRSFGGNQRGFSLMEVSIVTAIVLLIAIVGIPAIGGYIIENKVPKVGEELQRFIASMKINAQGGGVTPYTGLDTAALANALRDSSVLSVQGTGAAASVAHGLGGSGTGGSGVVQVEAASVDGAGMGSAFTLTLTSVSHAACPALASVLQRVSEIISISGSSGAKVVKDSITNPATPYRAAQAQAQCSQGDVNTFVFTAR</sequence>
<dbReference type="Gene3D" id="3.30.1690.10">
    <property type="entry name" value="TcpA-like pilin"/>
    <property type="match status" value="1"/>
</dbReference>
<gene>
    <name evidence="3" type="ORF">CLM73_09000</name>
</gene>
<organism evidence="3 4">
    <name type="scientific">Achromobacter spanius</name>
    <dbReference type="NCBI Taxonomy" id="217203"/>
    <lineage>
        <taxon>Bacteria</taxon>
        <taxon>Pseudomonadati</taxon>
        <taxon>Pseudomonadota</taxon>
        <taxon>Betaproteobacteria</taxon>
        <taxon>Burkholderiales</taxon>
        <taxon>Alcaligenaceae</taxon>
        <taxon>Achromobacter</taxon>
    </lineage>
</organism>
<evidence type="ECO:0000313" key="3">
    <source>
        <dbReference type="EMBL" id="AVJ27235.1"/>
    </source>
</evidence>
<evidence type="ECO:0000259" key="2">
    <source>
        <dbReference type="Pfam" id="PF08805"/>
    </source>
</evidence>
<keyword evidence="1" id="KW-0472">Membrane</keyword>
<protein>
    <submittedName>
        <fullName evidence="3">Prepilin-type cleavage/methylation domain-containing protein</fullName>
    </submittedName>
</protein>
<dbReference type="InterPro" id="IPR014911">
    <property type="entry name" value="PilS_N"/>
</dbReference>
<dbReference type="SUPFAM" id="SSF54523">
    <property type="entry name" value="Pili subunits"/>
    <property type="match status" value="1"/>
</dbReference>
<accession>A0A2S0I5E3</accession>